<evidence type="ECO:0008006" key="2">
    <source>
        <dbReference type="Google" id="ProtNLM"/>
    </source>
</evidence>
<accession>E6QDB4</accession>
<gene>
    <name evidence="1" type="ORF">CARN5_1309</name>
</gene>
<dbReference type="EMBL" id="CABP01000103">
    <property type="protein sequence ID" value="CBI05190.1"/>
    <property type="molecule type" value="Genomic_DNA"/>
</dbReference>
<comment type="caution">
    <text evidence="1">The sequence shown here is derived from an EMBL/GenBank/DDBJ whole genome shotgun (WGS) entry which is preliminary data.</text>
</comment>
<dbReference type="Gene3D" id="3.10.450.530">
    <property type="entry name" value="Ribonuclease toxin, BrnT, of type II toxin-antitoxin system"/>
    <property type="match status" value="1"/>
</dbReference>
<proteinExistence type="predicted"/>
<reference evidence="1" key="1">
    <citation type="submission" date="2009-10" db="EMBL/GenBank/DDBJ databases">
        <title>Diversity of trophic interactions inside an arsenic-rich microbial ecosystem.</title>
        <authorList>
            <person name="Bertin P.N."/>
            <person name="Heinrich-Salmeron A."/>
            <person name="Pelletier E."/>
            <person name="Goulhen-Chollet F."/>
            <person name="Arsene-Ploetze F."/>
            <person name="Gallien S."/>
            <person name="Calteau A."/>
            <person name="Vallenet D."/>
            <person name="Casiot C."/>
            <person name="Chane-Woon-Ming B."/>
            <person name="Giloteaux L."/>
            <person name="Barakat M."/>
            <person name="Bonnefoy V."/>
            <person name="Bruneel O."/>
            <person name="Chandler M."/>
            <person name="Cleiss J."/>
            <person name="Duran R."/>
            <person name="Elbaz-Poulichet F."/>
            <person name="Fonknechten N."/>
            <person name="Lauga B."/>
            <person name="Mornico D."/>
            <person name="Ortet P."/>
            <person name="Schaeffer C."/>
            <person name="Siguier P."/>
            <person name="Alexander Thil Smith A."/>
            <person name="Van Dorsselaer A."/>
            <person name="Weissenbach J."/>
            <person name="Medigue C."/>
            <person name="Le Paslier D."/>
        </authorList>
    </citation>
    <scope>NUCLEOTIDE SEQUENCE</scope>
</reference>
<dbReference type="InterPro" id="IPR007460">
    <property type="entry name" value="BrnT_toxin"/>
</dbReference>
<dbReference type="AlphaFoldDB" id="E6QDB4"/>
<protein>
    <recommendedName>
        <fullName evidence="2">Protein containing DUF497</fullName>
    </recommendedName>
</protein>
<name>E6QDB4_9ZZZZ</name>
<dbReference type="Pfam" id="PF04365">
    <property type="entry name" value="BrnT_toxin"/>
    <property type="match status" value="1"/>
</dbReference>
<sequence length="174" mass="19975">MDDFEFDEAKSQANLDKHGIDFVADQVLWKDPFLLEIRAKSEDEPRFLLIGKIGDKHWLAVVTYRDARIRLISVRRSPARRRLSSMKAKEFDKKFEEGQEDIDDDLDLSSARRVNQEQKRINVDFPAWVVASLDREAARIGVTRQSIIKVWLVERLQAESANKPLNGDAASGAH</sequence>
<evidence type="ECO:0000313" key="1">
    <source>
        <dbReference type="EMBL" id="CBI05190.1"/>
    </source>
</evidence>
<organism evidence="1">
    <name type="scientific">mine drainage metagenome</name>
    <dbReference type="NCBI Taxonomy" id="410659"/>
    <lineage>
        <taxon>unclassified sequences</taxon>
        <taxon>metagenomes</taxon>
        <taxon>ecological metagenomes</taxon>
    </lineage>
</organism>
<dbReference type="NCBIfam" id="NF047399">
    <property type="entry name" value="BrnA_antitoxin_add"/>
    <property type="match status" value="1"/>
</dbReference>
<dbReference type="InterPro" id="IPR038573">
    <property type="entry name" value="BrnT_sf"/>
</dbReference>